<evidence type="ECO:0000256" key="1">
    <source>
        <dbReference type="ARBA" id="ARBA00022491"/>
    </source>
</evidence>
<feature type="region of interest" description="Disordered" evidence="5">
    <location>
        <begin position="120"/>
        <end position="152"/>
    </location>
</feature>
<dbReference type="InterPro" id="IPR000551">
    <property type="entry name" value="MerR-type_HTH_dom"/>
</dbReference>
<keyword evidence="8" id="KW-1185">Reference proteome</keyword>
<evidence type="ECO:0000313" key="8">
    <source>
        <dbReference type="Proteomes" id="UP000660454"/>
    </source>
</evidence>
<evidence type="ECO:0000256" key="2">
    <source>
        <dbReference type="ARBA" id="ARBA00023015"/>
    </source>
</evidence>
<dbReference type="InterPro" id="IPR047057">
    <property type="entry name" value="MerR_fam"/>
</dbReference>
<dbReference type="PRINTS" id="PR00040">
    <property type="entry name" value="HTHMERR"/>
</dbReference>
<evidence type="ECO:0000256" key="4">
    <source>
        <dbReference type="ARBA" id="ARBA00023163"/>
    </source>
</evidence>
<dbReference type="RefSeq" id="WP_204051769.1">
    <property type="nucleotide sequence ID" value="NZ_BOOF01000044.1"/>
</dbReference>
<dbReference type="PROSITE" id="PS00552">
    <property type="entry name" value="HTH_MERR_1"/>
    <property type="match status" value="1"/>
</dbReference>
<sequence length="152" mass="16787">MRIGELARETGVNRRLLRYYEEQGLLTPSRLANGYREYAETDVVAVRHIRMLLAAGLPTAVIARLLHCIHDEGDVATPSGCPTLVDSLRRERARITKTIDELRNSQEALDAMLHMALQQAANAAQGEARRRSPHYSPGGGQASPQTTSRASR</sequence>
<dbReference type="Pfam" id="PF13411">
    <property type="entry name" value="MerR_1"/>
    <property type="match status" value="1"/>
</dbReference>
<dbReference type="PROSITE" id="PS50937">
    <property type="entry name" value="HTH_MERR_2"/>
    <property type="match status" value="1"/>
</dbReference>
<dbReference type="SMART" id="SM00422">
    <property type="entry name" value="HTH_MERR"/>
    <property type="match status" value="1"/>
</dbReference>
<feature type="compositionally biased region" description="Polar residues" evidence="5">
    <location>
        <begin position="142"/>
        <end position="152"/>
    </location>
</feature>
<dbReference type="PANTHER" id="PTHR30204">
    <property type="entry name" value="REDOX-CYCLING DRUG-SENSING TRANSCRIPTIONAL ACTIVATOR SOXR"/>
    <property type="match status" value="1"/>
</dbReference>
<dbReference type="EMBL" id="BOOF01000044">
    <property type="protein sequence ID" value="GIH65815.1"/>
    <property type="molecule type" value="Genomic_DNA"/>
</dbReference>
<protein>
    <submittedName>
        <fullName evidence="7">MerR family transcriptional regulator</fullName>
    </submittedName>
</protein>
<organism evidence="7 8">
    <name type="scientific">Microbispora siamensis</name>
    <dbReference type="NCBI Taxonomy" id="564413"/>
    <lineage>
        <taxon>Bacteria</taxon>
        <taxon>Bacillati</taxon>
        <taxon>Actinomycetota</taxon>
        <taxon>Actinomycetes</taxon>
        <taxon>Streptosporangiales</taxon>
        <taxon>Streptosporangiaceae</taxon>
        <taxon>Microbispora</taxon>
    </lineage>
</organism>
<dbReference type="SUPFAM" id="SSF46955">
    <property type="entry name" value="Putative DNA-binding domain"/>
    <property type="match status" value="1"/>
</dbReference>
<dbReference type="Proteomes" id="UP000660454">
    <property type="component" value="Unassembled WGS sequence"/>
</dbReference>
<keyword evidence="4" id="KW-0804">Transcription</keyword>
<keyword evidence="1" id="KW-0678">Repressor</keyword>
<proteinExistence type="predicted"/>
<name>A0ABQ4GWR1_9ACTN</name>
<evidence type="ECO:0000256" key="5">
    <source>
        <dbReference type="SAM" id="MobiDB-lite"/>
    </source>
</evidence>
<accession>A0ABQ4GWR1</accession>
<reference evidence="7 8" key="1">
    <citation type="submission" date="2021-01" db="EMBL/GenBank/DDBJ databases">
        <title>Whole genome shotgun sequence of Microbispora siamensis NBRC 104113.</title>
        <authorList>
            <person name="Komaki H."/>
            <person name="Tamura T."/>
        </authorList>
    </citation>
    <scope>NUCLEOTIDE SEQUENCE [LARGE SCALE GENOMIC DNA]</scope>
    <source>
        <strain evidence="7 8">NBRC 104113</strain>
    </source>
</reference>
<keyword evidence="3" id="KW-0238">DNA-binding</keyword>
<comment type="caution">
    <text evidence="7">The sequence shown here is derived from an EMBL/GenBank/DDBJ whole genome shotgun (WGS) entry which is preliminary data.</text>
</comment>
<gene>
    <name evidence="7" type="ORF">Msi02_66320</name>
</gene>
<dbReference type="PANTHER" id="PTHR30204:SF69">
    <property type="entry name" value="MERR-FAMILY TRANSCRIPTIONAL REGULATOR"/>
    <property type="match status" value="1"/>
</dbReference>
<dbReference type="InterPro" id="IPR009061">
    <property type="entry name" value="DNA-bd_dom_put_sf"/>
</dbReference>
<keyword evidence="2" id="KW-0805">Transcription regulation</keyword>
<evidence type="ECO:0000256" key="3">
    <source>
        <dbReference type="ARBA" id="ARBA00023125"/>
    </source>
</evidence>
<feature type="domain" description="HTH merR-type" evidence="6">
    <location>
        <begin position="1"/>
        <end position="68"/>
    </location>
</feature>
<evidence type="ECO:0000259" key="6">
    <source>
        <dbReference type="PROSITE" id="PS50937"/>
    </source>
</evidence>
<dbReference type="Gene3D" id="1.10.1660.10">
    <property type="match status" value="1"/>
</dbReference>
<dbReference type="CDD" id="cd01282">
    <property type="entry name" value="HTH_MerR-like_sg3"/>
    <property type="match status" value="1"/>
</dbReference>
<evidence type="ECO:0000313" key="7">
    <source>
        <dbReference type="EMBL" id="GIH65815.1"/>
    </source>
</evidence>